<reference evidence="1" key="1">
    <citation type="submission" date="2018-02" db="EMBL/GenBank/DDBJ databases">
        <title>Rhizophora mucronata_Transcriptome.</title>
        <authorList>
            <person name="Meera S.P."/>
            <person name="Sreeshan A."/>
            <person name="Augustine A."/>
        </authorList>
    </citation>
    <scope>NUCLEOTIDE SEQUENCE</scope>
    <source>
        <tissue evidence="1">Leaf</tissue>
    </source>
</reference>
<dbReference type="AlphaFoldDB" id="A0A2P2IMB2"/>
<dbReference type="EMBL" id="GGEC01001909">
    <property type="protein sequence ID" value="MBW82392.1"/>
    <property type="molecule type" value="Transcribed_RNA"/>
</dbReference>
<sequence>MVINLGVDMIRVRRGAVSRQAKGGTNIGNSRLEFLHGEATVSVFVQLLELMIHEAAKHLLVPNQLHYI</sequence>
<evidence type="ECO:0000313" key="1">
    <source>
        <dbReference type="EMBL" id="MBW82392.1"/>
    </source>
</evidence>
<name>A0A2P2IMB2_RHIMU</name>
<organism evidence="1">
    <name type="scientific">Rhizophora mucronata</name>
    <name type="common">Asiatic mangrove</name>
    <dbReference type="NCBI Taxonomy" id="61149"/>
    <lineage>
        <taxon>Eukaryota</taxon>
        <taxon>Viridiplantae</taxon>
        <taxon>Streptophyta</taxon>
        <taxon>Embryophyta</taxon>
        <taxon>Tracheophyta</taxon>
        <taxon>Spermatophyta</taxon>
        <taxon>Magnoliopsida</taxon>
        <taxon>eudicotyledons</taxon>
        <taxon>Gunneridae</taxon>
        <taxon>Pentapetalae</taxon>
        <taxon>rosids</taxon>
        <taxon>fabids</taxon>
        <taxon>Malpighiales</taxon>
        <taxon>Rhizophoraceae</taxon>
        <taxon>Rhizophora</taxon>
    </lineage>
</organism>
<protein>
    <submittedName>
        <fullName evidence="1">Uncharacterized protein</fullName>
    </submittedName>
</protein>
<accession>A0A2P2IMB2</accession>
<proteinExistence type="predicted"/>